<feature type="chain" id="PRO_5040318757" description="GDP-fucose protein O-fucosyltransferase" evidence="5">
    <location>
        <begin position="17"/>
        <end position="509"/>
    </location>
</feature>
<dbReference type="Proteomes" id="UP000823405">
    <property type="component" value="Unassembled WGS sequence"/>
</dbReference>
<evidence type="ECO:0000256" key="4">
    <source>
        <dbReference type="SAM" id="MobiDB-lite"/>
    </source>
</evidence>
<evidence type="ECO:0008006" key="8">
    <source>
        <dbReference type="Google" id="ProtNLM"/>
    </source>
</evidence>
<comment type="caution">
    <text evidence="6">The sequence shown here is derived from an EMBL/GenBank/DDBJ whole genome shotgun (WGS) entry which is preliminary data.</text>
</comment>
<dbReference type="OrthoDB" id="1882547at2759"/>
<evidence type="ECO:0000256" key="1">
    <source>
        <dbReference type="ARBA" id="ARBA00022679"/>
    </source>
</evidence>
<dbReference type="Pfam" id="PF10250">
    <property type="entry name" value="O-FucT"/>
    <property type="match status" value="1"/>
</dbReference>
<dbReference type="CDD" id="cd11296">
    <property type="entry name" value="O-FucT_like"/>
    <property type="match status" value="1"/>
</dbReference>
<proteinExistence type="predicted"/>
<dbReference type="AlphaFoldDB" id="A0A9P6RJK0"/>
<dbReference type="Gene3D" id="3.40.50.11350">
    <property type="match status" value="1"/>
</dbReference>
<keyword evidence="3" id="KW-0119">Carbohydrate metabolism</keyword>
<name>A0A9P6RJK0_9FUNG</name>
<gene>
    <name evidence="6" type="ORF">BGZ97_002974</name>
</gene>
<keyword evidence="5" id="KW-0732">Signal</keyword>
<protein>
    <recommendedName>
        <fullName evidence="8">GDP-fucose protein O-fucosyltransferase</fullName>
    </recommendedName>
</protein>
<dbReference type="GO" id="GO:0016740">
    <property type="term" value="F:transferase activity"/>
    <property type="evidence" value="ECO:0007669"/>
    <property type="project" value="UniProtKB-KW"/>
</dbReference>
<dbReference type="InterPro" id="IPR019378">
    <property type="entry name" value="GDP-Fuc_O-FucTrfase"/>
</dbReference>
<evidence type="ECO:0000256" key="3">
    <source>
        <dbReference type="ARBA" id="ARBA00023277"/>
    </source>
</evidence>
<keyword evidence="7" id="KW-1185">Reference proteome</keyword>
<evidence type="ECO:0000313" key="6">
    <source>
        <dbReference type="EMBL" id="KAG0318980.1"/>
    </source>
</evidence>
<evidence type="ECO:0000256" key="2">
    <source>
        <dbReference type="ARBA" id="ARBA00023253"/>
    </source>
</evidence>
<organism evidence="6 7">
    <name type="scientific">Linnemannia gamsii</name>
    <dbReference type="NCBI Taxonomy" id="64522"/>
    <lineage>
        <taxon>Eukaryota</taxon>
        <taxon>Fungi</taxon>
        <taxon>Fungi incertae sedis</taxon>
        <taxon>Mucoromycota</taxon>
        <taxon>Mortierellomycotina</taxon>
        <taxon>Mortierellomycetes</taxon>
        <taxon>Mortierellales</taxon>
        <taxon>Mortierellaceae</taxon>
        <taxon>Linnemannia</taxon>
    </lineage>
</organism>
<keyword evidence="2" id="KW-0294">Fucose metabolism</keyword>
<dbReference type="GO" id="GO:0006004">
    <property type="term" value="P:fucose metabolic process"/>
    <property type="evidence" value="ECO:0007669"/>
    <property type="project" value="UniProtKB-KW"/>
</dbReference>
<dbReference type="EMBL" id="JAAAIN010000168">
    <property type="protein sequence ID" value="KAG0318980.1"/>
    <property type="molecule type" value="Genomic_DNA"/>
</dbReference>
<feature type="signal peptide" evidence="5">
    <location>
        <begin position="1"/>
        <end position="16"/>
    </location>
</feature>
<accession>A0A9P6RJK0</accession>
<evidence type="ECO:0000313" key="7">
    <source>
        <dbReference type="Proteomes" id="UP000823405"/>
    </source>
</evidence>
<sequence length="509" mass="57473">MLLICISFMLMALVHIHYTNNYYRHKEEEYASSSSGRTADPSYTDGKPPAAPHKIEPSISFTTVDTTLATTYTYSNGTRIKEFKPAFFQAAKPAQEEMGSFLKTLETRSWWPAPHREEVAARGLPVTNKFFSYLPMGGGNNQFTSLQRAALLAKDLGRTLIIPPISPNSHIKVWAGPRYSEFYDLESFSAQSGIPVLEWHDVKQTPENPPSSLTHHWNTFGEDFPCIANGGIGVENGHLYDHFRTQFLMNFKSVAVAEDTTNGKATDYSFARDVLLKDRQDQSTTDSMWKCLSCPYFLNGPDLNDRAWKEIGLHMKFNAKVEAMVDEILDTLLPRPASVAASSTRRHPEFIIVHLRRGDIVTKCKPGQDEKECLVQIEEIAEKVDEIEKQRRTKALAGTTEQNADVVFERLPVLVTTNEKRPEELEKLEKLGWIMLDHGDVERDDQGQIKPSKTKKLGTMTALGPFYPPMLDAVLLTRGDYLIGMRNSRMSQLATQRGSAWYGHTTMLM</sequence>
<feature type="region of interest" description="Disordered" evidence="4">
    <location>
        <begin position="33"/>
        <end position="56"/>
    </location>
</feature>
<reference evidence="6" key="1">
    <citation type="journal article" date="2020" name="Fungal Divers.">
        <title>Resolving the Mortierellaceae phylogeny through synthesis of multi-gene phylogenetics and phylogenomics.</title>
        <authorList>
            <person name="Vandepol N."/>
            <person name="Liber J."/>
            <person name="Desiro A."/>
            <person name="Na H."/>
            <person name="Kennedy M."/>
            <person name="Barry K."/>
            <person name="Grigoriev I.V."/>
            <person name="Miller A.N."/>
            <person name="O'Donnell K."/>
            <person name="Stajich J.E."/>
            <person name="Bonito G."/>
        </authorList>
    </citation>
    <scope>NUCLEOTIDE SEQUENCE</scope>
    <source>
        <strain evidence="6">NVP60</strain>
    </source>
</reference>
<keyword evidence="1" id="KW-0808">Transferase</keyword>
<evidence type="ECO:0000256" key="5">
    <source>
        <dbReference type="SAM" id="SignalP"/>
    </source>
</evidence>